<gene>
    <name evidence="1" type="ORF">BK772_24920</name>
</gene>
<dbReference type="AlphaFoldDB" id="A0A243GF23"/>
<proteinExistence type="predicted"/>
<reference evidence="1 2" key="1">
    <citation type="submission" date="2016-10" db="EMBL/GenBank/DDBJ databases">
        <title>Comparative genomics of Bacillus thuringiensis reveals a path to pathogens against multiple invertebrate hosts.</title>
        <authorList>
            <person name="Zheng J."/>
            <person name="Gao Q."/>
            <person name="Liu H."/>
            <person name="Peng D."/>
            <person name="Ruan L."/>
            <person name="Sun M."/>
        </authorList>
    </citation>
    <scope>NUCLEOTIDE SEQUENCE [LARGE SCALE GENOMIC DNA]</scope>
    <source>
        <strain evidence="1">CTC</strain>
    </source>
</reference>
<evidence type="ECO:0000313" key="2">
    <source>
        <dbReference type="Proteomes" id="UP000195030"/>
    </source>
</evidence>
<dbReference type="Proteomes" id="UP000195030">
    <property type="component" value="Unassembled WGS sequence"/>
</dbReference>
<name>A0A243GF23_BACTF</name>
<organism evidence="1 2">
    <name type="scientific">Bacillus thuringiensis subsp. finitimus</name>
    <dbReference type="NCBI Taxonomy" id="29337"/>
    <lineage>
        <taxon>Bacteria</taxon>
        <taxon>Bacillati</taxon>
        <taxon>Bacillota</taxon>
        <taxon>Bacilli</taxon>
        <taxon>Bacillales</taxon>
        <taxon>Bacillaceae</taxon>
        <taxon>Bacillus</taxon>
        <taxon>Bacillus cereus group</taxon>
    </lineage>
</organism>
<comment type="caution">
    <text evidence="1">The sequence shown here is derived from an EMBL/GenBank/DDBJ whole genome shotgun (WGS) entry which is preliminary data.</text>
</comment>
<accession>A0A243GF23</accession>
<dbReference type="EMBL" id="NFEL01000050">
    <property type="protein sequence ID" value="OUA06082.1"/>
    <property type="molecule type" value="Genomic_DNA"/>
</dbReference>
<evidence type="ECO:0000313" key="1">
    <source>
        <dbReference type="EMBL" id="OUA06082.1"/>
    </source>
</evidence>
<protein>
    <submittedName>
        <fullName evidence="1">Uncharacterized protein</fullName>
    </submittedName>
</protein>
<sequence>MDMKPLLSSKTQNVILSNTICTSITNNINDFRKKGASVEFIEGYIIS</sequence>